<keyword evidence="5" id="KW-0548">Nucleotidyltransferase</keyword>
<dbReference type="PROSITE" id="PS50887">
    <property type="entry name" value="GGDEF"/>
    <property type="match status" value="1"/>
</dbReference>
<accession>A0A916IZR0</accession>
<sequence>MTFDPVYERNKATDWRLLFGIPVTRNNAVRGAIVFGVSQKFVQDYMRATTMSDGIHALVDARGTLIASSENTFTVTKGSWLKTLPKPWSDLSLSTLFKTGSGLSSASEDFLLYRKLQSADLMLIEYVPARNLFLSVVGQFSPPFVAVWLLLGFLLWVTLLVVDQLLAGQMALSAQLRELARVDPLTNLANRRRLEADFGILTQGRYIDRRLSLLMIDIDHFKRVNDTWGHKAGDEVLKHLARVTSAAVRPQDLVARFGGEEFCILLPDMSLNEAAEIAERVRLAIAETVCLPPQTILPDSAPGREIRFTVSIGVAELVSDKCHDLEALVAVADRRLYAAKARGRNKVVADESIEVGSQRG</sequence>
<dbReference type="SUPFAM" id="SSF55073">
    <property type="entry name" value="Nucleotide cyclase"/>
    <property type="match status" value="1"/>
</dbReference>
<keyword evidence="6" id="KW-1185">Reference proteome</keyword>
<dbReference type="FunFam" id="3.30.70.270:FF:000001">
    <property type="entry name" value="Diguanylate cyclase domain protein"/>
    <property type="match status" value="1"/>
</dbReference>
<organism evidence="5 6">
    <name type="scientific">Cupriavidus yeoncheonensis</name>
    <dbReference type="NCBI Taxonomy" id="1462994"/>
    <lineage>
        <taxon>Bacteria</taxon>
        <taxon>Pseudomonadati</taxon>
        <taxon>Pseudomonadota</taxon>
        <taxon>Betaproteobacteria</taxon>
        <taxon>Burkholderiales</taxon>
        <taxon>Burkholderiaceae</taxon>
        <taxon>Cupriavidus</taxon>
    </lineage>
</organism>
<dbReference type="CDD" id="cd01949">
    <property type="entry name" value="GGDEF"/>
    <property type="match status" value="1"/>
</dbReference>
<protein>
    <recommendedName>
        <fullName evidence="1">diguanylate cyclase</fullName>
        <ecNumber evidence="1">2.7.7.65</ecNumber>
    </recommendedName>
</protein>
<gene>
    <name evidence="5" type="primary">dgcQ_2</name>
    <name evidence="5" type="ORF">LMG31506_06299</name>
</gene>
<evidence type="ECO:0000313" key="6">
    <source>
        <dbReference type="Proteomes" id="UP000672934"/>
    </source>
</evidence>
<reference evidence="5" key="1">
    <citation type="submission" date="2021-03" db="EMBL/GenBank/DDBJ databases">
        <authorList>
            <person name="Peeters C."/>
        </authorList>
    </citation>
    <scope>NUCLEOTIDE SEQUENCE</scope>
    <source>
        <strain evidence="5">LMG 31506</strain>
    </source>
</reference>
<proteinExistence type="predicted"/>
<keyword evidence="3" id="KW-1133">Transmembrane helix</keyword>
<comment type="catalytic activity">
    <reaction evidence="2">
        <text>2 GTP = 3',3'-c-di-GMP + 2 diphosphate</text>
        <dbReference type="Rhea" id="RHEA:24898"/>
        <dbReference type="ChEBI" id="CHEBI:33019"/>
        <dbReference type="ChEBI" id="CHEBI:37565"/>
        <dbReference type="ChEBI" id="CHEBI:58805"/>
        <dbReference type="EC" id="2.7.7.65"/>
    </reaction>
</comment>
<dbReference type="InterPro" id="IPR029787">
    <property type="entry name" value="Nucleotide_cyclase"/>
</dbReference>
<dbReference type="AlphaFoldDB" id="A0A916IZR0"/>
<evidence type="ECO:0000259" key="4">
    <source>
        <dbReference type="PROSITE" id="PS50887"/>
    </source>
</evidence>
<feature type="transmembrane region" description="Helical" evidence="3">
    <location>
        <begin position="145"/>
        <end position="167"/>
    </location>
</feature>
<dbReference type="InterPro" id="IPR043128">
    <property type="entry name" value="Rev_trsase/Diguanyl_cyclase"/>
</dbReference>
<dbReference type="Gene3D" id="3.30.70.270">
    <property type="match status" value="1"/>
</dbReference>
<dbReference type="SMART" id="SM00267">
    <property type="entry name" value="GGDEF"/>
    <property type="match status" value="1"/>
</dbReference>
<keyword evidence="3" id="KW-0812">Transmembrane</keyword>
<name>A0A916IZR0_9BURK</name>
<feature type="domain" description="GGDEF" evidence="4">
    <location>
        <begin position="209"/>
        <end position="352"/>
    </location>
</feature>
<dbReference type="GO" id="GO:0052621">
    <property type="term" value="F:diguanylate cyclase activity"/>
    <property type="evidence" value="ECO:0007669"/>
    <property type="project" value="UniProtKB-EC"/>
</dbReference>
<dbReference type="EMBL" id="CAJPUY010000044">
    <property type="protein sequence ID" value="CAG2158263.1"/>
    <property type="molecule type" value="Genomic_DNA"/>
</dbReference>
<evidence type="ECO:0000256" key="1">
    <source>
        <dbReference type="ARBA" id="ARBA00012528"/>
    </source>
</evidence>
<dbReference type="InterPro" id="IPR000160">
    <property type="entry name" value="GGDEF_dom"/>
</dbReference>
<dbReference type="EC" id="2.7.7.65" evidence="1"/>
<evidence type="ECO:0000256" key="3">
    <source>
        <dbReference type="SAM" id="Phobius"/>
    </source>
</evidence>
<dbReference type="Pfam" id="PF00990">
    <property type="entry name" value="GGDEF"/>
    <property type="match status" value="1"/>
</dbReference>
<keyword evidence="5" id="KW-0808">Transferase</keyword>
<evidence type="ECO:0000256" key="2">
    <source>
        <dbReference type="ARBA" id="ARBA00034247"/>
    </source>
</evidence>
<comment type="caution">
    <text evidence="5">The sequence shown here is derived from an EMBL/GenBank/DDBJ whole genome shotgun (WGS) entry which is preliminary data.</text>
</comment>
<dbReference type="PANTHER" id="PTHR45138:SF9">
    <property type="entry name" value="DIGUANYLATE CYCLASE DGCM-RELATED"/>
    <property type="match status" value="1"/>
</dbReference>
<dbReference type="InterPro" id="IPR050469">
    <property type="entry name" value="Diguanylate_Cyclase"/>
</dbReference>
<dbReference type="NCBIfam" id="TIGR00254">
    <property type="entry name" value="GGDEF"/>
    <property type="match status" value="1"/>
</dbReference>
<evidence type="ECO:0000313" key="5">
    <source>
        <dbReference type="EMBL" id="CAG2158263.1"/>
    </source>
</evidence>
<dbReference type="PANTHER" id="PTHR45138">
    <property type="entry name" value="REGULATORY COMPONENTS OF SENSORY TRANSDUCTION SYSTEM"/>
    <property type="match status" value="1"/>
</dbReference>
<dbReference type="Proteomes" id="UP000672934">
    <property type="component" value="Unassembled WGS sequence"/>
</dbReference>
<keyword evidence="3" id="KW-0472">Membrane</keyword>